<dbReference type="PANTHER" id="PTHR47245">
    <property type="entry name" value="PEPTIDYLPROLYL ISOMERASE"/>
    <property type="match status" value="1"/>
</dbReference>
<feature type="chain" id="PRO_5030071244" description="peptidylprolyl isomerase" evidence="8">
    <location>
        <begin position="23"/>
        <end position="262"/>
    </location>
</feature>
<dbReference type="Gene3D" id="1.10.8.1040">
    <property type="match status" value="1"/>
</dbReference>
<dbReference type="PANTHER" id="PTHR47245:SF1">
    <property type="entry name" value="FOLDASE PROTEIN PRSA"/>
    <property type="match status" value="1"/>
</dbReference>
<sequence length="262" mass="28418">MQMKATAAILAGVIFASAPAFAAVSDVTVNGHKITAAEQEHLIQGAVAQGNQRTPQLEENVKHALVAQEVLLEEAAKQKLETTDAAVRSALRQAKNNILSQAVIAKYMKAHPVTEAEVRAAYDREKAAYGATEYHVRHILVSSEADAEKVLQRLKSGEDFAKVAKDVSIDTGTKDNGGDLDWASPSSMVKPFGDAMKTQKVGAVSAKPVHSQFGWHILQVMESRPAELFPAFDRAKLQIEQNLTRERVNAYVDGLVAKAKIH</sequence>
<dbReference type="InterPro" id="IPR000297">
    <property type="entry name" value="PPIase_PpiC"/>
</dbReference>
<accession>A0A388SCE6</accession>
<reference evidence="10 11" key="1">
    <citation type="journal article" date="2018" name="Int. J. Syst. Evol. Microbiol.">
        <title>Mesosutterella multiformis gen. nov., sp. nov., a member of the family Sutterellaceae and Sutterella megalosphaeroides sp. nov., isolated from human faeces.</title>
        <authorList>
            <person name="Sakamoto M."/>
            <person name="Ikeyama N."/>
            <person name="Kunihiro T."/>
            <person name="Iino T."/>
            <person name="Yuki M."/>
            <person name="Ohkuma M."/>
        </authorList>
    </citation>
    <scope>NUCLEOTIDE SEQUENCE [LARGE SCALE GENOMIC DNA]</scope>
    <source>
        <strain evidence="10 11">4NBBH2</strain>
    </source>
</reference>
<comment type="caution">
    <text evidence="10">The sequence shown here is derived from an EMBL/GenBank/DDBJ whole genome shotgun (WGS) entry which is preliminary data.</text>
</comment>
<evidence type="ECO:0000256" key="6">
    <source>
        <dbReference type="ARBA" id="ARBA00023235"/>
    </source>
</evidence>
<dbReference type="PROSITE" id="PS50198">
    <property type="entry name" value="PPIC_PPIASE_2"/>
    <property type="match status" value="1"/>
</dbReference>
<feature type="signal peptide" evidence="8">
    <location>
        <begin position="1"/>
        <end position="22"/>
    </location>
</feature>
<name>A0A388SCE6_9BURK</name>
<dbReference type="InterPro" id="IPR050245">
    <property type="entry name" value="PrsA_foldase"/>
</dbReference>
<keyword evidence="11" id="KW-1185">Reference proteome</keyword>
<dbReference type="GO" id="GO:0003755">
    <property type="term" value="F:peptidyl-prolyl cis-trans isomerase activity"/>
    <property type="evidence" value="ECO:0007669"/>
    <property type="project" value="UniProtKB-KW"/>
</dbReference>
<evidence type="ECO:0000256" key="5">
    <source>
        <dbReference type="ARBA" id="ARBA00023110"/>
    </source>
</evidence>
<dbReference type="Proteomes" id="UP000266091">
    <property type="component" value="Unassembled WGS sequence"/>
</dbReference>
<dbReference type="SUPFAM" id="SSF109998">
    <property type="entry name" value="Triger factor/SurA peptide-binding domain-like"/>
    <property type="match status" value="1"/>
</dbReference>
<accession>A0A401LN02</accession>
<dbReference type="OrthoDB" id="14196at2"/>
<dbReference type="Pfam" id="PF13616">
    <property type="entry name" value="Rotamase_3"/>
    <property type="match status" value="1"/>
</dbReference>
<dbReference type="RefSeq" id="WP_116270257.1">
    <property type="nucleotide sequence ID" value="NZ_BGZJ01000001.1"/>
</dbReference>
<dbReference type="EMBL" id="BGZJ01000001">
    <property type="protein sequence ID" value="GBO93978.1"/>
    <property type="molecule type" value="Genomic_DNA"/>
</dbReference>
<evidence type="ECO:0000313" key="10">
    <source>
        <dbReference type="EMBL" id="GBO93978.1"/>
    </source>
</evidence>
<evidence type="ECO:0000256" key="7">
    <source>
        <dbReference type="PROSITE-ProRule" id="PRU00278"/>
    </source>
</evidence>
<keyword evidence="5 7" id="KW-0697">Rotamase</keyword>
<keyword evidence="6 7" id="KW-0413">Isomerase</keyword>
<feature type="domain" description="PpiC" evidence="9">
    <location>
        <begin position="131"/>
        <end position="222"/>
    </location>
</feature>
<protein>
    <recommendedName>
        <fullName evidence="3">peptidylprolyl isomerase</fullName>
        <ecNumber evidence="3">5.2.1.8</ecNumber>
    </recommendedName>
</protein>
<gene>
    <name evidence="10" type="ORF">MESMUL_13320</name>
</gene>
<dbReference type="AlphaFoldDB" id="A0A388SCE6"/>
<dbReference type="EC" id="5.2.1.8" evidence="3"/>
<evidence type="ECO:0000256" key="3">
    <source>
        <dbReference type="ARBA" id="ARBA00013194"/>
    </source>
</evidence>
<comment type="similarity">
    <text evidence="2">Belongs to the PpiC/parvulin rotamase family.</text>
</comment>
<dbReference type="SUPFAM" id="SSF54534">
    <property type="entry name" value="FKBP-like"/>
    <property type="match status" value="1"/>
</dbReference>
<organism evidence="10 11">
    <name type="scientific">Mesosutterella multiformis</name>
    <dbReference type="NCBI Taxonomy" id="2259133"/>
    <lineage>
        <taxon>Bacteria</taxon>
        <taxon>Pseudomonadati</taxon>
        <taxon>Pseudomonadota</taxon>
        <taxon>Betaproteobacteria</taxon>
        <taxon>Burkholderiales</taxon>
        <taxon>Sutterellaceae</taxon>
        <taxon>Mesosutterella</taxon>
    </lineage>
</organism>
<dbReference type="InterPro" id="IPR027304">
    <property type="entry name" value="Trigger_fact/SurA_dom_sf"/>
</dbReference>
<keyword evidence="4 8" id="KW-0732">Signal</keyword>
<evidence type="ECO:0000256" key="8">
    <source>
        <dbReference type="SAM" id="SignalP"/>
    </source>
</evidence>
<evidence type="ECO:0000256" key="4">
    <source>
        <dbReference type="ARBA" id="ARBA00022729"/>
    </source>
</evidence>
<evidence type="ECO:0000256" key="1">
    <source>
        <dbReference type="ARBA" id="ARBA00000971"/>
    </source>
</evidence>
<evidence type="ECO:0000256" key="2">
    <source>
        <dbReference type="ARBA" id="ARBA00007656"/>
    </source>
</evidence>
<dbReference type="Gene3D" id="3.10.50.40">
    <property type="match status" value="1"/>
</dbReference>
<proteinExistence type="inferred from homology"/>
<comment type="catalytic activity">
    <reaction evidence="1">
        <text>[protein]-peptidylproline (omega=180) = [protein]-peptidylproline (omega=0)</text>
        <dbReference type="Rhea" id="RHEA:16237"/>
        <dbReference type="Rhea" id="RHEA-COMP:10747"/>
        <dbReference type="Rhea" id="RHEA-COMP:10748"/>
        <dbReference type="ChEBI" id="CHEBI:83833"/>
        <dbReference type="ChEBI" id="CHEBI:83834"/>
        <dbReference type="EC" id="5.2.1.8"/>
    </reaction>
</comment>
<dbReference type="InterPro" id="IPR046357">
    <property type="entry name" value="PPIase_dom_sf"/>
</dbReference>
<evidence type="ECO:0000259" key="9">
    <source>
        <dbReference type="PROSITE" id="PS50198"/>
    </source>
</evidence>
<evidence type="ECO:0000313" key="11">
    <source>
        <dbReference type="Proteomes" id="UP000266091"/>
    </source>
</evidence>
<dbReference type="Pfam" id="PF13624">
    <property type="entry name" value="SurA_N_3"/>
    <property type="match status" value="1"/>
</dbReference>